<organism evidence="3 4">
    <name type="scientific">Nocardia vinacea</name>
    <dbReference type="NCBI Taxonomy" id="96468"/>
    <lineage>
        <taxon>Bacteria</taxon>
        <taxon>Bacillati</taxon>
        <taxon>Actinomycetota</taxon>
        <taxon>Actinomycetes</taxon>
        <taxon>Mycobacteriales</taxon>
        <taxon>Nocardiaceae</taxon>
        <taxon>Nocardia</taxon>
    </lineage>
</organism>
<keyword evidence="2" id="KW-1133">Transmembrane helix</keyword>
<accession>A0ABZ1Z1Q3</accession>
<gene>
    <name evidence="3" type="ORF">OG563_07370</name>
</gene>
<evidence type="ECO:0000313" key="3">
    <source>
        <dbReference type="EMBL" id="WUV48021.1"/>
    </source>
</evidence>
<name>A0ABZ1Z1Q3_9NOCA</name>
<proteinExistence type="predicted"/>
<feature type="coiled-coil region" evidence="1">
    <location>
        <begin position="481"/>
        <end position="516"/>
    </location>
</feature>
<evidence type="ECO:0000313" key="4">
    <source>
        <dbReference type="Proteomes" id="UP001432062"/>
    </source>
</evidence>
<keyword evidence="1" id="KW-0175">Coiled coil</keyword>
<evidence type="ECO:0000256" key="1">
    <source>
        <dbReference type="SAM" id="Coils"/>
    </source>
</evidence>
<evidence type="ECO:0000256" key="2">
    <source>
        <dbReference type="SAM" id="Phobius"/>
    </source>
</evidence>
<dbReference type="RefSeq" id="WP_329412308.1">
    <property type="nucleotide sequence ID" value="NZ_CP109441.1"/>
</dbReference>
<keyword evidence="2" id="KW-0812">Transmembrane</keyword>
<sequence length="525" mass="57824">MSRVNPWWSSDIGHANAINDLDDELAAEREARYRHASRVALEQAKVARHLEQVGSRIDSVTDQINTVLEWTELRFQLLEFDEYQVRKEIRKAFRAIAQGRPAILPEVDDVPGYWMPPAALAVLPLILRERHPAGVPARHPGANSFEDLKSGLESARERDAIRAELFNLAVGLCFDQPAFINAAVLRLLSEPVGLGQTEAGQVAEGWRTLWKQAALGGFGPVAAEQLSGRLAALFDPADVGEEELEVWDRAIEMFGSDGNAAPTKAGAFTALRAHLAVEPDHTEAFAAQDDLCWRIHLQELVEEPSPAERPLVWAMENLHMPAEEARRSAPSWGEPAGTVVSLVRGDLFDLGTPIPLRRLALQLSAPLLRSRLDATLVAPEPIVTTIKRRNATLEVTSEGHNAERLAAVERRIAVDYNADVPSNAVGAAVFAGLAGLALVMIVFGQWFVAVLFALGALTPVWKYRNDRNAAQDAAARRDEQLAEVRSALVQARKNNADKERRLAERYEADREALDRLIASLPTDRD</sequence>
<reference evidence="3" key="1">
    <citation type="submission" date="2022-10" db="EMBL/GenBank/DDBJ databases">
        <title>The complete genomes of actinobacterial strains from the NBC collection.</title>
        <authorList>
            <person name="Joergensen T.S."/>
            <person name="Alvarez Arevalo M."/>
            <person name="Sterndorff E.B."/>
            <person name="Faurdal D."/>
            <person name="Vuksanovic O."/>
            <person name="Mourched A.-S."/>
            <person name="Charusanti P."/>
            <person name="Shaw S."/>
            <person name="Blin K."/>
            <person name="Weber T."/>
        </authorList>
    </citation>
    <scope>NUCLEOTIDE SEQUENCE</scope>
    <source>
        <strain evidence="3">NBC_01482</strain>
    </source>
</reference>
<protein>
    <submittedName>
        <fullName evidence="3">Uncharacterized protein</fullName>
    </submittedName>
</protein>
<keyword evidence="4" id="KW-1185">Reference proteome</keyword>
<dbReference type="EMBL" id="CP109441">
    <property type="protein sequence ID" value="WUV48021.1"/>
    <property type="molecule type" value="Genomic_DNA"/>
</dbReference>
<keyword evidence="2" id="KW-0472">Membrane</keyword>
<dbReference type="Proteomes" id="UP001432062">
    <property type="component" value="Chromosome"/>
</dbReference>
<feature type="transmembrane region" description="Helical" evidence="2">
    <location>
        <begin position="424"/>
        <end position="457"/>
    </location>
</feature>